<feature type="transmembrane region" description="Helical" evidence="1">
    <location>
        <begin position="48"/>
        <end position="68"/>
    </location>
</feature>
<organism evidence="3 4">
    <name type="scientific">Microbacterium marinilacus</name>
    <dbReference type="NCBI Taxonomy" id="415209"/>
    <lineage>
        <taxon>Bacteria</taxon>
        <taxon>Bacillati</taxon>
        <taxon>Actinomycetota</taxon>
        <taxon>Actinomycetes</taxon>
        <taxon>Micrococcales</taxon>
        <taxon>Microbacteriaceae</taxon>
        <taxon>Microbacterium</taxon>
    </lineage>
</organism>
<sequence>MLGNLPNRGRIGPGGAHDVLWQADRVSATTPFPAPVPSADRTRVRVEIAIVLALTVGQSALYSVLTLLRRLLDPRPLSEQSAELNVPLDAAVLWDVFYRVLDVAFDLALVALVLFLLWEPAKGVFRRLGIDLSRLGSDTLRGMALVAAIGIPGLALYAAGRAIGVTVSVQASPDALQWWTIPLLVLSALRAGLIEEVIVVGYLGDRLSRLAWGPWRIIVAAALLRGAYHAYQGFGAIVGNVAMGIVFGWCYRRWGRLMPLVVAHTLIDVIAFVGYPLAASLWPDLF</sequence>
<dbReference type="Proteomes" id="UP001410795">
    <property type="component" value="Unassembled WGS sequence"/>
</dbReference>
<gene>
    <name evidence="3" type="ORF">GCM10022202_08440</name>
</gene>
<keyword evidence="3" id="KW-0482">Metalloprotease</keyword>
<feature type="transmembrane region" description="Helical" evidence="1">
    <location>
        <begin position="258"/>
        <end position="278"/>
    </location>
</feature>
<evidence type="ECO:0000259" key="2">
    <source>
        <dbReference type="Pfam" id="PF02517"/>
    </source>
</evidence>
<dbReference type="EMBL" id="BAAAYV010000005">
    <property type="protein sequence ID" value="GAA3651113.1"/>
    <property type="molecule type" value="Genomic_DNA"/>
</dbReference>
<feature type="domain" description="CAAX prenyl protease 2/Lysostaphin resistance protein A-like" evidence="2">
    <location>
        <begin position="178"/>
        <end position="270"/>
    </location>
</feature>
<evidence type="ECO:0000313" key="4">
    <source>
        <dbReference type="Proteomes" id="UP001410795"/>
    </source>
</evidence>
<feature type="transmembrane region" description="Helical" evidence="1">
    <location>
        <begin position="234"/>
        <end position="251"/>
    </location>
</feature>
<reference evidence="4" key="1">
    <citation type="journal article" date="2019" name="Int. J. Syst. Evol. Microbiol.">
        <title>The Global Catalogue of Microorganisms (GCM) 10K type strain sequencing project: providing services to taxonomists for standard genome sequencing and annotation.</title>
        <authorList>
            <consortium name="The Broad Institute Genomics Platform"/>
            <consortium name="The Broad Institute Genome Sequencing Center for Infectious Disease"/>
            <person name="Wu L."/>
            <person name="Ma J."/>
        </authorList>
    </citation>
    <scope>NUCLEOTIDE SEQUENCE [LARGE SCALE GENOMIC DNA]</scope>
    <source>
        <strain evidence="4">JCM 16546</strain>
    </source>
</reference>
<feature type="transmembrane region" description="Helical" evidence="1">
    <location>
        <begin position="139"/>
        <end position="159"/>
    </location>
</feature>
<keyword evidence="1" id="KW-0812">Transmembrane</keyword>
<keyword evidence="4" id="KW-1185">Reference proteome</keyword>
<evidence type="ECO:0000313" key="3">
    <source>
        <dbReference type="EMBL" id="GAA3651113.1"/>
    </source>
</evidence>
<dbReference type="GO" id="GO:0008237">
    <property type="term" value="F:metallopeptidase activity"/>
    <property type="evidence" value="ECO:0007669"/>
    <property type="project" value="UniProtKB-KW"/>
</dbReference>
<keyword evidence="1" id="KW-0472">Membrane</keyword>
<proteinExistence type="predicted"/>
<accession>A0ABP7B6P3</accession>
<protein>
    <submittedName>
        <fullName evidence="3">CPBP family intramembrane metalloprotease</fullName>
    </submittedName>
</protein>
<dbReference type="InterPro" id="IPR003675">
    <property type="entry name" value="Rce1/LyrA-like_dom"/>
</dbReference>
<keyword evidence="3" id="KW-0645">Protease</keyword>
<evidence type="ECO:0000256" key="1">
    <source>
        <dbReference type="SAM" id="Phobius"/>
    </source>
</evidence>
<keyword evidence="1" id="KW-1133">Transmembrane helix</keyword>
<comment type="caution">
    <text evidence="3">The sequence shown here is derived from an EMBL/GenBank/DDBJ whole genome shotgun (WGS) entry which is preliminary data.</text>
</comment>
<keyword evidence="3" id="KW-0378">Hydrolase</keyword>
<dbReference type="Pfam" id="PF02517">
    <property type="entry name" value="Rce1-like"/>
    <property type="match status" value="1"/>
</dbReference>
<name>A0ABP7B6P3_9MICO</name>
<feature type="transmembrane region" description="Helical" evidence="1">
    <location>
        <begin position="210"/>
        <end position="228"/>
    </location>
</feature>
<feature type="transmembrane region" description="Helical" evidence="1">
    <location>
        <begin position="179"/>
        <end position="203"/>
    </location>
</feature>
<feature type="transmembrane region" description="Helical" evidence="1">
    <location>
        <begin position="96"/>
        <end position="118"/>
    </location>
</feature>